<protein>
    <recommendedName>
        <fullName evidence="2">C2H2-type domain-containing protein</fullName>
    </recommendedName>
</protein>
<accession>S8DFU3</accession>
<proteinExistence type="predicted"/>
<dbReference type="OrthoDB" id="2782214at2759"/>
<gene>
    <name evidence="3" type="ORF">FOMPIDRAFT_1101102</name>
</gene>
<dbReference type="PROSITE" id="PS00028">
    <property type="entry name" value="ZINC_FINGER_C2H2_1"/>
    <property type="match status" value="1"/>
</dbReference>
<keyword evidence="1" id="KW-0479">Metal-binding</keyword>
<sequence length="96" mass="10698">CRWAGCRVPLHDGSVAEVKRHLREVHHTGWVDCPSGVKDVCLWEIDGVVCGRSLDVKSFAKHIASVHLRSTAVRCADCGITIGRTDSLTRHRRDHC</sequence>
<evidence type="ECO:0000256" key="1">
    <source>
        <dbReference type="PROSITE-ProRule" id="PRU00042"/>
    </source>
</evidence>
<dbReference type="HOGENOM" id="CLU_126337_3_0_1"/>
<dbReference type="Proteomes" id="UP000015241">
    <property type="component" value="Unassembled WGS sequence"/>
</dbReference>
<reference evidence="3 4" key="1">
    <citation type="journal article" date="2012" name="Science">
        <title>The Paleozoic origin of enzymatic lignin decomposition reconstructed from 31 fungal genomes.</title>
        <authorList>
            <person name="Floudas D."/>
            <person name="Binder M."/>
            <person name="Riley R."/>
            <person name="Barry K."/>
            <person name="Blanchette R.A."/>
            <person name="Henrissat B."/>
            <person name="Martinez A.T."/>
            <person name="Otillar R."/>
            <person name="Spatafora J.W."/>
            <person name="Yadav J.S."/>
            <person name="Aerts A."/>
            <person name="Benoit I."/>
            <person name="Boyd A."/>
            <person name="Carlson A."/>
            <person name="Copeland A."/>
            <person name="Coutinho P.M."/>
            <person name="de Vries R.P."/>
            <person name="Ferreira P."/>
            <person name="Findley K."/>
            <person name="Foster B."/>
            <person name="Gaskell J."/>
            <person name="Glotzer D."/>
            <person name="Gorecki P."/>
            <person name="Heitman J."/>
            <person name="Hesse C."/>
            <person name="Hori C."/>
            <person name="Igarashi K."/>
            <person name="Jurgens J.A."/>
            <person name="Kallen N."/>
            <person name="Kersten P."/>
            <person name="Kohler A."/>
            <person name="Kuees U."/>
            <person name="Kumar T.K.A."/>
            <person name="Kuo A."/>
            <person name="LaButti K."/>
            <person name="Larrondo L.F."/>
            <person name="Lindquist E."/>
            <person name="Ling A."/>
            <person name="Lombard V."/>
            <person name="Lucas S."/>
            <person name="Lundell T."/>
            <person name="Martin R."/>
            <person name="McLaughlin D.J."/>
            <person name="Morgenstern I."/>
            <person name="Morin E."/>
            <person name="Murat C."/>
            <person name="Nagy L.G."/>
            <person name="Nolan M."/>
            <person name="Ohm R.A."/>
            <person name="Patyshakuliyeva A."/>
            <person name="Rokas A."/>
            <person name="Ruiz-Duenas F.J."/>
            <person name="Sabat G."/>
            <person name="Salamov A."/>
            <person name="Samejima M."/>
            <person name="Schmutz J."/>
            <person name="Slot J.C."/>
            <person name="St John F."/>
            <person name="Stenlid J."/>
            <person name="Sun H."/>
            <person name="Sun S."/>
            <person name="Syed K."/>
            <person name="Tsang A."/>
            <person name="Wiebenga A."/>
            <person name="Young D."/>
            <person name="Pisabarro A."/>
            <person name="Eastwood D.C."/>
            <person name="Martin F."/>
            <person name="Cullen D."/>
            <person name="Grigoriev I.V."/>
            <person name="Hibbett D.S."/>
        </authorList>
    </citation>
    <scope>NUCLEOTIDE SEQUENCE</scope>
    <source>
        <strain evidence="4">FP-58527</strain>
    </source>
</reference>
<feature type="non-terminal residue" evidence="3">
    <location>
        <position position="96"/>
    </location>
</feature>
<name>S8DFU3_FOMSC</name>
<feature type="domain" description="C2H2-type" evidence="2">
    <location>
        <begin position="73"/>
        <end position="96"/>
    </location>
</feature>
<evidence type="ECO:0000313" key="4">
    <source>
        <dbReference type="Proteomes" id="UP000015241"/>
    </source>
</evidence>
<keyword evidence="1" id="KW-0862">Zinc</keyword>
<dbReference type="AlphaFoldDB" id="S8DFU3"/>
<dbReference type="InterPro" id="IPR013087">
    <property type="entry name" value="Znf_C2H2_type"/>
</dbReference>
<dbReference type="InParanoid" id="S8DFU3"/>
<dbReference type="PROSITE" id="PS50157">
    <property type="entry name" value="ZINC_FINGER_C2H2_2"/>
    <property type="match status" value="1"/>
</dbReference>
<feature type="non-terminal residue" evidence="3">
    <location>
        <position position="1"/>
    </location>
</feature>
<evidence type="ECO:0000313" key="3">
    <source>
        <dbReference type="EMBL" id="EPS92441.1"/>
    </source>
</evidence>
<organism evidence="3 4">
    <name type="scientific">Fomitopsis schrenkii</name>
    <name type="common">Brown rot fungus</name>
    <dbReference type="NCBI Taxonomy" id="2126942"/>
    <lineage>
        <taxon>Eukaryota</taxon>
        <taxon>Fungi</taxon>
        <taxon>Dikarya</taxon>
        <taxon>Basidiomycota</taxon>
        <taxon>Agaricomycotina</taxon>
        <taxon>Agaricomycetes</taxon>
        <taxon>Polyporales</taxon>
        <taxon>Fomitopsis</taxon>
    </lineage>
</organism>
<dbReference type="STRING" id="743788.S8DFU3"/>
<dbReference type="GO" id="GO:0008270">
    <property type="term" value="F:zinc ion binding"/>
    <property type="evidence" value="ECO:0007669"/>
    <property type="project" value="UniProtKB-KW"/>
</dbReference>
<keyword evidence="4" id="KW-1185">Reference proteome</keyword>
<dbReference type="EMBL" id="KE504595">
    <property type="protein sequence ID" value="EPS92441.1"/>
    <property type="molecule type" value="Genomic_DNA"/>
</dbReference>
<evidence type="ECO:0000259" key="2">
    <source>
        <dbReference type="PROSITE" id="PS50157"/>
    </source>
</evidence>
<keyword evidence="1" id="KW-0863">Zinc-finger</keyword>